<proteinExistence type="predicted"/>
<keyword evidence="2" id="KW-1185">Reference proteome</keyword>
<organism evidence="1 2">
    <name type="scientific">Dickeya phage vB_DsoM_AD1</name>
    <dbReference type="NCBI Taxonomy" id="2283029"/>
    <lineage>
        <taxon>Viruses</taxon>
        <taxon>Duplodnaviria</taxon>
        <taxon>Heunggongvirae</taxon>
        <taxon>Uroviricota</taxon>
        <taxon>Caudoviricetes</taxon>
        <taxon>Alexandravirus</taxon>
        <taxon>Alexandravirus AD1</taxon>
    </lineage>
</organism>
<evidence type="ECO:0000313" key="1">
    <source>
        <dbReference type="EMBL" id="AXG67316.1"/>
    </source>
</evidence>
<protein>
    <submittedName>
        <fullName evidence="1">Uncharacterized protein</fullName>
    </submittedName>
</protein>
<gene>
    <name evidence="1" type="ORF">AD1_272</name>
</gene>
<accession>A0A384ZYM0</accession>
<dbReference type="Proteomes" id="UP000262440">
    <property type="component" value="Segment"/>
</dbReference>
<evidence type="ECO:0000313" key="2">
    <source>
        <dbReference type="Proteomes" id="UP000262440"/>
    </source>
</evidence>
<sequence length="142" mass="16584">METKVTQTATEWRVKVTQKDQPSNTFTDVYRSEEEYQKWMDLHKNEYTVEVNVVQTLTIEVKKGTYPDVQPVIDPNVTYSLEAFVKTANDWVVIRSGIATPEEVTGLVDRLNLKYNKPESATHFRVVRVVRSEVEELWGEMW</sequence>
<name>A0A384ZYM0_9CAUD</name>
<dbReference type="EMBL" id="MH460463">
    <property type="protein sequence ID" value="AXG67316.1"/>
    <property type="molecule type" value="Genomic_DNA"/>
</dbReference>
<reference evidence="1 2" key="1">
    <citation type="journal article" date="2018" name="Front. Microbiol.">
        <title>Jumbo Bacteriophages Are Represented Within an Increasing Diversity of Environmental Viruses Infecting the Emerging Phytopathogen, Dickeya solani.</title>
        <authorList>
            <person name="Day A.W."/>
            <person name="Ahn J."/>
            <person name="Salmond G.P.C."/>
        </authorList>
    </citation>
    <scope>NUCLEOTIDE SEQUENCE [LARGE SCALE GENOMIC DNA]</scope>
</reference>